<evidence type="ECO:0000313" key="1">
    <source>
        <dbReference type="EMBL" id="AND67605.1"/>
    </source>
</evidence>
<organism evidence="1 2">
    <name type="scientific">Dyella thiooxydans</name>
    <dbReference type="NCBI Taxonomy" id="445710"/>
    <lineage>
        <taxon>Bacteria</taxon>
        <taxon>Pseudomonadati</taxon>
        <taxon>Pseudomonadota</taxon>
        <taxon>Gammaproteobacteria</taxon>
        <taxon>Lysobacterales</taxon>
        <taxon>Rhodanobacteraceae</taxon>
        <taxon>Dyella</taxon>
    </lineage>
</organism>
<protein>
    <submittedName>
        <fullName evidence="1">Uncharacterized protein</fullName>
    </submittedName>
</protein>
<dbReference type="PATRIC" id="fig|445710.3.peg.149"/>
<dbReference type="Proteomes" id="UP000077255">
    <property type="component" value="Chromosome"/>
</dbReference>
<reference evidence="1 2" key="1">
    <citation type="submission" date="2016-02" db="EMBL/GenBank/DDBJ databases">
        <title>Complete genome sequencing and analysis of ATSB10, Dyella thiooxydans isolated from rhizosphere soil of sunflower (Helianthus annuus L.).</title>
        <authorList>
            <person name="Lee Y."/>
            <person name="Hwangbo K."/>
            <person name="Chung H."/>
            <person name="Yoo J."/>
            <person name="Kim K.Y."/>
            <person name="Sa T.M."/>
            <person name="Um Y."/>
            <person name="Madhaiyan M."/>
        </authorList>
    </citation>
    <scope>NUCLEOTIDE SEQUENCE [LARGE SCALE GENOMIC DNA]</scope>
    <source>
        <strain evidence="1 2">ATSB10</strain>
    </source>
</reference>
<keyword evidence="2" id="KW-1185">Reference proteome</keyword>
<evidence type="ECO:0000313" key="2">
    <source>
        <dbReference type="Proteomes" id="UP000077255"/>
    </source>
</evidence>
<sequence length="42" mass="4557">MLVIAGQTKLDELLGRTMRFPDANAVFDQAFAAMAAKKTGEE</sequence>
<dbReference type="EMBL" id="CP014841">
    <property type="protein sequence ID" value="AND67605.1"/>
    <property type="molecule type" value="Genomic_DNA"/>
</dbReference>
<proteinExistence type="predicted"/>
<gene>
    <name evidence="1" type="ORF">ATSB10_01510</name>
</gene>
<dbReference type="AlphaFoldDB" id="A0A161JCP7"/>
<dbReference type="KEGG" id="dtx:ATSB10_01510"/>
<name>A0A161JCP7_9GAMM</name>
<accession>A0A161JCP7</accession>